<evidence type="ECO:0000256" key="1">
    <source>
        <dbReference type="SAM" id="Phobius"/>
    </source>
</evidence>
<evidence type="ECO:0000259" key="2">
    <source>
        <dbReference type="Pfam" id="PF07331"/>
    </source>
</evidence>
<dbReference type="InterPro" id="IPR009936">
    <property type="entry name" value="DUF1468"/>
</dbReference>
<dbReference type="Pfam" id="PF07331">
    <property type="entry name" value="TctB"/>
    <property type="match status" value="1"/>
</dbReference>
<name>F2J2I9_POLGS</name>
<reference evidence="3 4" key="1">
    <citation type="journal article" date="2011" name="J. Bacteriol.">
        <title>Complete genome sequence of Polymorphum gilvum SL003B-26A1T, a crude oil-degrading bacterium from oil-polluted saline soil.</title>
        <authorList>
            <person name="Li S.G."/>
            <person name="Tang Y.Q."/>
            <person name="Nie Y."/>
            <person name="Cai M."/>
            <person name="Wu X.L."/>
        </authorList>
    </citation>
    <scope>NUCLEOTIDE SEQUENCE [LARGE SCALE GENOMIC DNA]</scope>
    <source>
        <strain evidence="4">LMG 25793 / CGMCC 1.9160 / SL003B-26A1</strain>
    </source>
</reference>
<keyword evidence="1" id="KW-0472">Membrane</keyword>
<evidence type="ECO:0000313" key="3">
    <source>
        <dbReference type="EMBL" id="ADZ70902.1"/>
    </source>
</evidence>
<sequence length="151" mass="15530">MHMPRLSRGSLMAGGSALAVGLIALWESTAYPFGTARQIGPAIFPLGLSLLMILAGLAILVEDLRAPATDEPLPRVPLASIAAVAGGPLAFALLVERFGLAPAIVASVVISSLADRSLAPRTVLVLAVGLAVACTLIFVTFLKLPLAPIVW</sequence>
<dbReference type="OrthoDB" id="5186924at2"/>
<dbReference type="HOGENOM" id="CLU_108885_2_0_5"/>
<keyword evidence="1" id="KW-0812">Transmembrane</keyword>
<dbReference type="STRING" id="991905.SL003B_2479"/>
<feature type="transmembrane region" description="Helical" evidence="1">
    <location>
        <begin position="40"/>
        <end position="61"/>
    </location>
</feature>
<feature type="transmembrane region" description="Helical" evidence="1">
    <location>
        <begin position="122"/>
        <end position="142"/>
    </location>
</feature>
<evidence type="ECO:0000313" key="4">
    <source>
        <dbReference type="Proteomes" id="UP000008130"/>
    </source>
</evidence>
<accession>F2J2I9</accession>
<proteinExistence type="predicted"/>
<organism evidence="3 4">
    <name type="scientific">Polymorphum gilvum (strain LMG 25793 / CGMCC 1.9160 / SL003B-26A1)</name>
    <dbReference type="NCBI Taxonomy" id="991905"/>
    <lineage>
        <taxon>Bacteria</taxon>
        <taxon>Pseudomonadati</taxon>
        <taxon>Pseudomonadota</taxon>
        <taxon>Alphaproteobacteria</taxon>
        <taxon>Rhodobacterales</taxon>
        <taxon>Paracoccaceae</taxon>
        <taxon>Polymorphum</taxon>
    </lineage>
</organism>
<feature type="domain" description="DUF1468" evidence="2">
    <location>
        <begin position="16"/>
        <end position="146"/>
    </location>
</feature>
<dbReference type="EMBL" id="CP002568">
    <property type="protein sequence ID" value="ADZ70902.1"/>
    <property type="molecule type" value="Genomic_DNA"/>
</dbReference>
<keyword evidence="4" id="KW-1185">Reference proteome</keyword>
<dbReference type="AlphaFoldDB" id="F2J2I9"/>
<dbReference type="Proteomes" id="UP000008130">
    <property type="component" value="Chromosome"/>
</dbReference>
<keyword evidence="1" id="KW-1133">Transmembrane helix</keyword>
<dbReference type="eggNOG" id="ENOG50338T8">
    <property type="taxonomic scope" value="Bacteria"/>
</dbReference>
<gene>
    <name evidence="3" type="ordered locus">SL003B_2479</name>
</gene>
<feature type="transmembrane region" description="Helical" evidence="1">
    <location>
        <begin position="73"/>
        <end position="92"/>
    </location>
</feature>
<protein>
    <submittedName>
        <fullName evidence="3">Putative membrane protein</fullName>
    </submittedName>
</protein>
<dbReference type="KEGG" id="pgv:SL003B_2479"/>